<dbReference type="EMBL" id="JAWWNJ010000005">
    <property type="protein sequence ID" value="KAK7055865.1"/>
    <property type="molecule type" value="Genomic_DNA"/>
</dbReference>
<evidence type="ECO:0000313" key="1">
    <source>
        <dbReference type="EMBL" id="KAK7055865.1"/>
    </source>
</evidence>
<comment type="caution">
    <text evidence="1">The sequence shown here is derived from an EMBL/GenBank/DDBJ whole genome shotgun (WGS) entry which is preliminary data.</text>
</comment>
<protein>
    <submittedName>
        <fullName evidence="1">F-box domain-containing protein</fullName>
    </submittedName>
</protein>
<reference evidence="1 2" key="1">
    <citation type="journal article" date="2024" name="J Genomics">
        <title>Draft genome sequencing and assembly of Favolaschia claudopus CIRM-BRFM 2984 isolated from oak limbs.</title>
        <authorList>
            <person name="Navarro D."/>
            <person name="Drula E."/>
            <person name="Chaduli D."/>
            <person name="Cazenave R."/>
            <person name="Ahrendt S."/>
            <person name="Wang J."/>
            <person name="Lipzen A."/>
            <person name="Daum C."/>
            <person name="Barry K."/>
            <person name="Grigoriev I.V."/>
            <person name="Favel A."/>
            <person name="Rosso M.N."/>
            <person name="Martin F."/>
        </authorList>
    </citation>
    <scope>NUCLEOTIDE SEQUENCE [LARGE SCALE GENOMIC DNA]</scope>
    <source>
        <strain evidence="1 2">CIRM-BRFM 2984</strain>
    </source>
</reference>
<gene>
    <name evidence="1" type="ORF">R3P38DRAFT_2849327</name>
</gene>
<name>A0AAW0DWB6_9AGAR</name>
<organism evidence="1 2">
    <name type="scientific">Favolaschia claudopus</name>
    <dbReference type="NCBI Taxonomy" id="2862362"/>
    <lineage>
        <taxon>Eukaryota</taxon>
        <taxon>Fungi</taxon>
        <taxon>Dikarya</taxon>
        <taxon>Basidiomycota</taxon>
        <taxon>Agaricomycotina</taxon>
        <taxon>Agaricomycetes</taxon>
        <taxon>Agaricomycetidae</taxon>
        <taxon>Agaricales</taxon>
        <taxon>Marasmiineae</taxon>
        <taxon>Mycenaceae</taxon>
        <taxon>Favolaschia</taxon>
    </lineage>
</organism>
<proteinExistence type="predicted"/>
<evidence type="ECO:0000313" key="2">
    <source>
        <dbReference type="Proteomes" id="UP001362999"/>
    </source>
</evidence>
<dbReference type="AlphaFoldDB" id="A0AAW0DWB6"/>
<keyword evidence="2" id="KW-1185">Reference proteome</keyword>
<accession>A0AAW0DWB6</accession>
<sequence length="376" mass="42209">MRSDLPIHRAHLAEIDVEIAEVEHRLAKLRSRRAAIKEPLDAYKYPVLTLPNEIVSEIFFYASLSPPIALSDPLAPFESPILLTHVCSKWRKMVLSMPLLWSAFKLAFTQSDQKRATSRQIALARIWLKRSASCSLSLEIQHVEADNRYQPLRNFYSTLGEHSGHCGHLKISGSFRAAELLTPLLSGSMPLLRSLHFNVGHLSQPIALGDAPLLRTVTLGGRARSRVTLPWAQITSLTLLEGIFPKFIPMLQQARNLIHCELNIFLNQKHGATPELHFPRMESLTFKADVGGNPHLDIRILDCFVTPALRRLVVPDPVLGRDPFDTLSSFFANSSCTLDSLCITYDEGQARARNIMVADYRLAFPTIANISLRHKD</sequence>
<dbReference type="Proteomes" id="UP001362999">
    <property type="component" value="Unassembled WGS sequence"/>
</dbReference>